<evidence type="ECO:0000313" key="2">
    <source>
        <dbReference type="EMBL" id="CAG8671589.1"/>
    </source>
</evidence>
<dbReference type="AlphaFoldDB" id="A0A9N9HFI9"/>
<evidence type="ECO:0000256" key="1">
    <source>
        <dbReference type="SAM" id="MobiDB-lite"/>
    </source>
</evidence>
<keyword evidence="3" id="KW-1185">Reference proteome</keyword>
<sequence>MPRPKKRRVNKDRSIIPNMDTKTRNLVKCKCVSHCNVLIGQGTSEVTGSMLDHHQLQKSEPALYKEDNEVPDNDDVEDDHRLSEDDVPVKQFTTPDFDDLDFESDLEYPDMNIEFNDSWILLWILKYQSRFCLSDVAIDSLVKFFRIVLLDADHTRFKEFLTSSYMMRKILGNRQAGKSSNSGFKCTHVEFPNHLRHSQRQPCGTELIKKVPVVKGHIGRPKMIFPLSSLKMQIISMY</sequence>
<dbReference type="OrthoDB" id="2307928at2759"/>
<organism evidence="2 3">
    <name type="scientific">Funneliformis caledonium</name>
    <dbReference type="NCBI Taxonomy" id="1117310"/>
    <lineage>
        <taxon>Eukaryota</taxon>
        <taxon>Fungi</taxon>
        <taxon>Fungi incertae sedis</taxon>
        <taxon>Mucoromycota</taxon>
        <taxon>Glomeromycotina</taxon>
        <taxon>Glomeromycetes</taxon>
        <taxon>Glomerales</taxon>
        <taxon>Glomeraceae</taxon>
        <taxon>Funneliformis</taxon>
    </lineage>
</organism>
<evidence type="ECO:0000313" key="3">
    <source>
        <dbReference type="Proteomes" id="UP000789570"/>
    </source>
</evidence>
<proteinExistence type="predicted"/>
<reference evidence="2" key="1">
    <citation type="submission" date="2021-06" db="EMBL/GenBank/DDBJ databases">
        <authorList>
            <person name="Kallberg Y."/>
            <person name="Tangrot J."/>
            <person name="Rosling A."/>
        </authorList>
    </citation>
    <scope>NUCLEOTIDE SEQUENCE</scope>
    <source>
        <strain evidence="2">UK204</strain>
    </source>
</reference>
<gene>
    <name evidence="2" type="ORF">FCALED_LOCUS12047</name>
</gene>
<comment type="caution">
    <text evidence="2">The sequence shown here is derived from an EMBL/GenBank/DDBJ whole genome shotgun (WGS) entry which is preliminary data.</text>
</comment>
<protein>
    <submittedName>
        <fullName evidence="2">16928_t:CDS:1</fullName>
    </submittedName>
</protein>
<feature type="region of interest" description="Disordered" evidence="1">
    <location>
        <begin position="61"/>
        <end position="83"/>
    </location>
</feature>
<dbReference type="EMBL" id="CAJVPQ010005526">
    <property type="protein sequence ID" value="CAG8671589.1"/>
    <property type="molecule type" value="Genomic_DNA"/>
</dbReference>
<dbReference type="Proteomes" id="UP000789570">
    <property type="component" value="Unassembled WGS sequence"/>
</dbReference>
<name>A0A9N9HFI9_9GLOM</name>
<accession>A0A9N9HFI9</accession>